<dbReference type="EMBL" id="JAHYIQ010000007">
    <property type="protein sequence ID" value="KAK1130248.1"/>
    <property type="molecule type" value="Genomic_DNA"/>
</dbReference>
<reference evidence="2" key="1">
    <citation type="submission" date="2021-10" db="EMBL/GenBank/DDBJ databases">
        <title>Melipona bicolor Genome sequencing and assembly.</title>
        <authorList>
            <person name="Araujo N.S."/>
            <person name="Arias M.C."/>
        </authorList>
    </citation>
    <scope>NUCLEOTIDE SEQUENCE</scope>
    <source>
        <strain evidence="2">USP_2M_L1-L4_2017</strain>
        <tissue evidence="2">Whole body</tissue>
    </source>
</reference>
<evidence type="ECO:0000256" key="1">
    <source>
        <dbReference type="SAM" id="MobiDB-lite"/>
    </source>
</evidence>
<feature type="compositionally biased region" description="Basic and acidic residues" evidence="1">
    <location>
        <begin position="28"/>
        <end position="45"/>
    </location>
</feature>
<accession>A0AA40G360</accession>
<comment type="caution">
    <text evidence="2">The sequence shown here is derived from an EMBL/GenBank/DDBJ whole genome shotgun (WGS) entry which is preliminary data.</text>
</comment>
<keyword evidence="3" id="KW-1185">Reference proteome</keyword>
<evidence type="ECO:0000313" key="2">
    <source>
        <dbReference type="EMBL" id="KAK1130248.1"/>
    </source>
</evidence>
<dbReference type="Proteomes" id="UP001177670">
    <property type="component" value="Unassembled WGS sequence"/>
</dbReference>
<sequence length="97" mass="11170">MYHPRRPTLREMVPMLMLAADGGGWLVSKEEPPPPTWKKTERTNERTVANEGDRTSTRISMERHAVGFDLRIESLNWMYCAIERRAGMTPRDGPIKS</sequence>
<proteinExistence type="predicted"/>
<dbReference type="AlphaFoldDB" id="A0AA40G360"/>
<gene>
    <name evidence="2" type="ORF">K0M31_018387</name>
</gene>
<feature type="region of interest" description="Disordered" evidence="1">
    <location>
        <begin position="25"/>
        <end position="55"/>
    </location>
</feature>
<protein>
    <submittedName>
        <fullName evidence="2">Uncharacterized protein</fullName>
    </submittedName>
</protein>
<organism evidence="2 3">
    <name type="scientific">Melipona bicolor</name>
    <dbReference type="NCBI Taxonomy" id="60889"/>
    <lineage>
        <taxon>Eukaryota</taxon>
        <taxon>Metazoa</taxon>
        <taxon>Ecdysozoa</taxon>
        <taxon>Arthropoda</taxon>
        <taxon>Hexapoda</taxon>
        <taxon>Insecta</taxon>
        <taxon>Pterygota</taxon>
        <taxon>Neoptera</taxon>
        <taxon>Endopterygota</taxon>
        <taxon>Hymenoptera</taxon>
        <taxon>Apocrita</taxon>
        <taxon>Aculeata</taxon>
        <taxon>Apoidea</taxon>
        <taxon>Anthophila</taxon>
        <taxon>Apidae</taxon>
        <taxon>Melipona</taxon>
    </lineage>
</organism>
<name>A0AA40G360_9HYME</name>
<evidence type="ECO:0000313" key="3">
    <source>
        <dbReference type="Proteomes" id="UP001177670"/>
    </source>
</evidence>